<dbReference type="AlphaFoldDB" id="A0A378Q8L9"/>
<dbReference type="Proteomes" id="UP000255193">
    <property type="component" value="Unassembled WGS sequence"/>
</dbReference>
<dbReference type="PANTHER" id="PTHR35271:SF1">
    <property type="entry name" value="ABC TRANSPORTER, SUBSTRATE-BINDING LIPOPROTEIN"/>
    <property type="match status" value="1"/>
</dbReference>
<dbReference type="OrthoDB" id="9776955at2"/>
<name>A0A378Q8L9_9GAMM</name>
<organism evidence="1 2">
    <name type="scientific">Faucicola atlantae</name>
    <dbReference type="NCBI Taxonomy" id="34059"/>
    <lineage>
        <taxon>Bacteria</taxon>
        <taxon>Pseudomonadati</taxon>
        <taxon>Pseudomonadota</taxon>
        <taxon>Gammaproteobacteria</taxon>
        <taxon>Moraxellales</taxon>
        <taxon>Moraxellaceae</taxon>
        <taxon>Faucicola</taxon>
    </lineage>
</organism>
<protein>
    <submittedName>
        <fullName evidence="1">ABC-type uncharacterized transport system, periplasmic component</fullName>
    </submittedName>
</protein>
<dbReference type="InterPro" id="IPR007487">
    <property type="entry name" value="ABC_transpt-TYRBP-like"/>
</dbReference>
<accession>A0A378Q8L9</accession>
<evidence type="ECO:0000313" key="1">
    <source>
        <dbReference type="EMBL" id="STY95547.1"/>
    </source>
</evidence>
<dbReference type="Pfam" id="PF04392">
    <property type="entry name" value="ABC_sub_bind"/>
    <property type="match status" value="1"/>
</dbReference>
<dbReference type="EMBL" id="UGQA01000001">
    <property type="protein sequence ID" value="STY95547.1"/>
    <property type="molecule type" value="Genomic_DNA"/>
</dbReference>
<sequence>MAKQTDLFAPRRTASASVTTFGGILGKLAASAVTLAALSLSACQRPTEPTTNATHHASDIAASSTGNAYKPAKKIAISAIVEHPSLDAIRQGVIDELSEQGYQVGQNLSVQFQSAQGNTATAGQIAKQFAADNPDVIVAISTPTAQAIAAATRTIPIVYTAVSDPVAAKLIDAQNTPTQANITGLSSQLPLAPQLDFMQKIVPNLHTVGYVYSSGEINSVALGKRLQAELPTRNLQLLQIPANRATDIAMATNSLVGKAQVIYTSMDNNVASAFESMVQVANQAKLPIVASDEFSVRRGAAAALGVNDYNFGRKTGEMVVKILDGASVQNVAPAVMDDLTMYVSPKHAAAQGISIPPELMQGAVNVDDMPTK</sequence>
<dbReference type="PANTHER" id="PTHR35271">
    <property type="entry name" value="ABC TRANSPORTER, SUBSTRATE-BINDING LIPOPROTEIN-RELATED"/>
    <property type="match status" value="1"/>
</dbReference>
<dbReference type="Gene3D" id="3.40.50.2300">
    <property type="match status" value="2"/>
</dbReference>
<proteinExistence type="predicted"/>
<dbReference type="CDD" id="cd06325">
    <property type="entry name" value="PBP1_ABC_unchar_transporter"/>
    <property type="match status" value="1"/>
</dbReference>
<dbReference type="InterPro" id="IPR028082">
    <property type="entry name" value="Peripla_BP_I"/>
</dbReference>
<dbReference type="SUPFAM" id="SSF53822">
    <property type="entry name" value="Periplasmic binding protein-like I"/>
    <property type="match status" value="1"/>
</dbReference>
<evidence type="ECO:0000313" key="2">
    <source>
        <dbReference type="Proteomes" id="UP000255193"/>
    </source>
</evidence>
<gene>
    <name evidence="1" type="ORF">NCTC11091_01341</name>
</gene>
<dbReference type="RefSeq" id="WP_079352178.1">
    <property type="nucleotide sequence ID" value="NZ_LZMZ01000005.1"/>
</dbReference>
<reference evidence="1 2" key="1">
    <citation type="submission" date="2018-06" db="EMBL/GenBank/DDBJ databases">
        <authorList>
            <consortium name="Pathogen Informatics"/>
            <person name="Doyle S."/>
        </authorList>
    </citation>
    <scope>NUCLEOTIDE SEQUENCE [LARGE SCALE GENOMIC DNA]</scope>
    <source>
        <strain evidence="1 2">NCTC11091</strain>
    </source>
</reference>